<dbReference type="OrthoDB" id="296386at2759"/>
<evidence type="ECO:0000313" key="8">
    <source>
        <dbReference type="EMBL" id="GCC35846.1"/>
    </source>
</evidence>
<evidence type="ECO:0000259" key="7">
    <source>
        <dbReference type="Pfam" id="PF04547"/>
    </source>
</evidence>
<keyword evidence="3 6" id="KW-0812">Transmembrane</keyword>
<comment type="similarity">
    <text evidence="2 6">Belongs to the anoctamin family.</text>
</comment>
<evidence type="ECO:0000256" key="5">
    <source>
        <dbReference type="ARBA" id="ARBA00023136"/>
    </source>
</evidence>
<dbReference type="GO" id="GO:0005886">
    <property type="term" value="C:plasma membrane"/>
    <property type="evidence" value="ECO:0007669"/>
    <property type="project" value="TreeGrafter"/>
</dbReference>
<accession>A0A401SZN1</accession>
<feature type="transmembrane region" description="Helical" evidence="6">
    <location>
        <begin position="393"/>
        <end position="414"/>
    </location>
</feature>
<keyword evidence="9" id="KW-1185">Reference proteome</keyword>
<feature type="transmembrane region" description="Helical" evidence="6">
    <location>
        <begin position="535"/>
        <end position="565"/>
    </location>
</feature>
<comment type="caution">
    <text evidence="8">The sequence shown here is derived from an EMBL/GenBank/DDBJ whole genome shotgun (WGS) entry which is preliminary data.</text>
</comment>
<dbReference type="InterPro" id="IPR049452">
    <property type="entry name" value="Anoctamin_TM"/>
</dbReference>
<feature type="transmembrane region" description="Helical" evidence="6">
    <location>
        <begin position="202"/>
        <end position="230"/>
    </location>
</feature>
<dbReference type="PANTHER" id="PTHR12308:SF36">
    <property type="entry name" value="ANOCTAMIN"/>
    <property type="match status" value="1"/>
</dbReference>
<proteinExistence type="inferred from homology"/>
<evidence type="ECO:0000256" key="2">
    <source>
        <dbReference type="ARBA" id="ARBA00009671"/>
    </source>
</evidence>
<feature type="transmembrane region" description="Helical" evidence="6">
    <location>
        <begin position="491"/>
        <end position="514"/>
    </location>
</feature>
<evidence type="ECO:0000256" key="4">
    <source>
        <dbReference type="ARBA" id="ARBA00022989"/>
    </source>
</evidence>
<reference evidence="8 9" key="1">
    <citation type="journal article" date="2018" name="Nat. Ecol. Evol.">
        <title>Shark genomes provide insights into elasmobranch evolution and the origin of vertebrates.</title>
        <authorList>
            <person name="Hara Y"/>
            <person name="Yamaguchi K"/>
            <person name="Onimaru K"/>
            <person name="Kadota M"/>
            <person name="Koyanagi M"/>
            <person name="Keeley SD"/>
            <person name="Tatsumi K"/>
            <person name="Tanaka K"/>
            <person name="Motone F"/>
            <person name="Kageyama Y"/>
            <person name="Nozu R"/>
            <person name="Adachi N"/>
            <person name="Nishimura O"/>
            <person name="Nakagawa R"/>
            <person name="Tanegashima C"/>
            <person name="Kiyatake I"/>
            <person name="Matsumoto R"/>
            <person name="Murakumo K"/>
            <person name="Nishida K"/>
            <person name="Terakita A"/>
            <person name="Kuratani S"/>
            <person name="Sato K"/>
            <person name="Hyodo S Kuraku.S."/>
        </authorList>
    </citation>
    <scope>NUCLEOTIDE SEQUENCE [LARGE SCALE GENOMIC DNA]</scope>
</reference>
<dbReference type="STRING" id="137246.A0A401SZN1"/>
<organism evidence="8 9">
    <name type="scientific">Chiloscyllium punctatum</name>
    <name type="common">Brownbanded bambooshark</name>
    <name type="synonym">Hemiscyllium punctatum</name>
    <dbReference type="NCBI Taxonomy" id="137246"/>
    <lineage>
        <taxon>Eukaryota</taxon>
        <taxon>Metazoa</taxon>
        <taxon>Chordata</taxon>
        <taxon>Craniata</taxon>
        <taxon>Vertebrata</taxon>
        <taxon>Chondrichthyes</taxon>
        <taxon>Elasmobranchii</taxon>
        <taxon>Galeomorphii</taxon>
        <taxon>Galeoidea</taxon>
        <taxon>Orectolobiformes</taxon>
        <taxon>Hemiscylliidae</taxon>
        <taxon>Chiloscyllium</taxon>
    </lineage>
</organism>
<evidence type="ECO:0000256" key="6">
    <source>
        <dbReference type="RuleBase" id="RU280814"/>
    </source>
</evidence>
<feature type="transmembrane region" description="Helical" evidence="6">
    <location>
        <begin position="306"/>
        <end position="331"/>
    </location>
</feature>
<dbReference type="OMA" id="YNGPLKT"/>
<dbReference type="Pfam" id="PF04547">
    <property type="entry name" value="Anoctamin"/>
    <property type="match status" value="1"/>
</dbReference>
<evidence type="ECO:0000256" key="3">
    <source>
        <dbReference type="ARBA" id="ARBA00022692"/>
    </source>
</evidence>
<evidence type="ECO:0000313" key="9">
    <source>
        <dbReference type="Proteomes" id="UP000287033"/>
    </source>
</evidence>
<feature type="transmembrane region" description="Helical" evidence="6">
    <location>
        <begin position="351"/>
        <end position="373"/>
    </location>
</feature>
<dbReference type="GO" id="GO:0005254">
    <property type="term" value="F:chloride channel activity"/>
    <property type="evidence" value="ECO:0007669"/>
    <property type="project" value="TreeGrafter"/>
</dbReference>
<dbReference type="Proteomes" id="UP000287033">
    <property type="component" value="Unassembled WGS sequence"/>
</dbReference>
<dbReference type="InterPro" id="IPR007632">
    <property type="entry name" value="Anoctamin"/>
</dbReference>
<comment type="subcellular location">
    <subcellularLocation>
        <location evidence="1 6">Membrane</location>
        <topology evidence="1 6">Multi-pass membrane protein</topology>
    </subcellularLocation>
</comment>
<keyword evidence="5 6" id="KW-0472">Membrane</keyword>
<dbReference type="PANTHER" id="PTHR12308">
    <property type="entry name" value="ANOCTAMIN"/>
    <property type="match status" value="1"/>
</dbReference>
<dbReference type="AlphaFoldDB" id="A0A401SZN1"/>
<gene>
    <name evidence="8" type="ORF">chiPu_0014334</name>
</gene>
<keyword evidence="4 6" id="KW-1133">Transmembrane helix</keyword>
<feature type="transmembrane region" description="Helical" evidence="6">
    <location>
        <begin position="585"/>
        <end position="606"/>
    </location>
</feature>
<sequence>MGSWTRPTCKCCISKAVQPLVALELIEDINMETKRWLMTRIQAEKIVGGAELMVHPGEDDDGNMLLVSASQHVLLRAAEVVGLYKLYKDGSMIAFSYRDSRNFQNSDNINEFLTLAERQFIILRTLENIKVVDEKYIPGYPTETLYPGEAIFNRLQKSKILHTFYPLHDEQILCKLGARWHSYTNLSLQPIDSIYSYFGGSVAMYFSFLEFFTCSLMPIAAFGAAVVLLSMDTIDKCILFSVFNMIWSTVVMELWKRHSSVLSYTWGTMQMNSQFEEPRVDYKGSMGINPITHRYQPYYPAWRRKLKIWCVSVPVLCLFLSFSLFGMYVFFRMEALVKAYYSENDGCWACVLYLPSILHTLYVTGMNSLYKMVAEVLTEWENHRLESSYQNHLTIKVLVFRFVNCFAALFYISIYLQDLELLRKKLASLLVLTQIINQLIETSVPYLYKTIMRKGAGLKKMTMENTPDIDKIKLQGEMSSFPGMFDEYMELFVQFGYVSLFSCIYPLTALLVMVNNITEIRMDAMKLCHLFRKPFISPAANIGVWQTAFEIIGFLSVISNCFLISISPQVEGYCAENNITPKNVLIWTVGIEHALLAIKIILAFAIPDVPQWVKLRIERVEYQSLQALKHKLAEADKDDSREMAAKETLSDGTTGFNSAESSLYTSNKQLNLL</sequence>
<feature type="domain" description="Anoctamin transmembrane" evidence="7">
    <location>
        <begin position="194"/>
        <end position="619"/>
    </location>
</feature>
<evidence type="ECO:0000256" key="1">
    <source>
        <dbReference type="ARBA" id="ARBA00004141"/>
    </source>
</evidence>
<protein>
    <recommendedName>
        <fullName evidence="6">Anoctamin</fullName>
    </recommendedName>
</protein>
<dbReference type="EMBL" id="BEZZ01000750">
    <property type="protein sequence ID" value="GCC35846.1"/>
    <property type="molecule type" value="Genomic_DNA"/>
</dbReference>
<comment type="caution">
    <text evidence="6">Lacks conserved residue(s) required for the propagation of feature annotation.</text>
</comment>
<name>A0A401SZN1_CHIPU</name>